<evidence type="ECO:0000256" key="12">
    <source>
        <dbReference type="SAM" id="MobiDB-lite"/>
    </source>
</evidence>
<dbReference type="SUPFAM" id="SSF54373">
    <property type="entry name" value="FAD-linked reductases, C-terminal domain"/>
    <property type="match status" value="1"/>
</dbReference>
<dbReference type="EMBL" id="JAULUE010002059">
    <property type="protein sequence ID" value="KAK5887012.1"/>
    <property type="molecule type" value="Genomic_DNA"/>
</dbReference>
<feature type="region of interest" description="Disordered" evidence="12">
    <location>
        <begin position="354"/>
        <end position="390"/>
    </location>
</feature>
<dbReference type="Pfam" id="PF01266">
    <property type="entry name" value="DAO"/>
    <property type="match status" value="1"/>
</dbReference>
<dbReference type="Gene3D" id="3.40.50.720">
    <property type="entry name" value="NAD(P)-binding Rossmann-like Domain"/>
    <property type="match status" value="1"/>
</dbReference>
<dbReference type="AlphaFoldDB" id="A0AAN8BLU8"/>
<comment type="catalytic activity">
    <reaction evidence="11">
        <text>D-glutamate + O2 + H2O = 2-oxoglutarate + H2O2 + NH4(+)</text>
        <dbReference type="Rhea" id="RHEA:10028"/>
        <dbReference type="ChEBI" id="CHEBI:15377"/>
        <dbReference type="ChEBI" id="CHEBI:15379"/>
        <dbReference type="ChEBI" id="CHEBI:16240"/>
        <dbReference type="ChEBI" id="CHEBI:16810"/>
        <dbReference type="ChEBI" id="CHEBI:28938"/>
        <dbReference type="ChEBI" id="CHEBI:29986"/>
    </reaction>
    <physiologicalReaction direction="left-to-right" evidence="11">
        <dbReference type="Rhea" id="RHEA:10029"/>
    </physiologicalReaction>
</comment>
<protein>
    <recommendedName>
        <fullName evidence="8">D-aspartate oxidase</fullName>
        <ecNumber evidence="7">1.4.3.1</ecNumber>
    </recommendedName>
</protein>
<dbReference type="GO" id="GO:0005782">
    <property type="term" value="C:peroxisomal matrix"/>
    <property type="evidence" value="ECO:0007669"/>
    <property type="project" value="UniProtKB-SubCell"/>
</dbReference>
<comment type="cofactor">
    <cofactor evidence="1">
        <name>FAD</name>
        <dbReference type="ChEBI" id="CHEBI:57692"/>
    </cofactor>
</comment>
<dbReference type="InterPro" id="IPR023209">
    <property type="entry name" value="DAO"/>
</dbReference>
<name>A0AAN8BLU8_9TELE</name>
<evidence type="ECO:0000256" key="6">
    <source>
        <dbReference type="ARBA" id="ARBA00023002"/>
    </source>
</evidence>
<organism evidence="14 15">
    <name type="scientific">Champsocephalus esox</name>
    <name type="common">pike icefish</name>
    <dbReference type="NCBI Taxonomy" id="159716"/>
    <lineage>
        <taxon>Eukaryota</taxon>
        <taxon>Metazoa</taxon>
        <taxon>Chordata</taxon>
        <taxon>Craniata</taxon>
        <taxon>Vertebrata</taxon>
        <taxon>Euteleostomi</taxon>
        <taxon>Actinopterygii</taxon>
        <taxon>Neopterygii</taxon>
        <taxon>Teleostei</taxon>
        <taxon>Neoteleostei</taxon>
        <taxon>Acanthomorphata</taxon>
        <taxon>Eupercaria</taxon>
        <taxon>Perciformes</taxon>
        <taxon>Notothenioidei</taxon>
        <taxon>Channichthyidae</taxon>
        <taxon>Champsocephalus</taxon>
    </lineage>
</organism>
<feature type="domain" description="FAD dependent oxidoreductase" evidence="13">
    <location>
        <begin position="60"/>
        <end position="366"/>
    </location>
</feature>
<dbReference type="GO" id="GO:0008445">
    <property type="term" value="F:D-aspartate oxidase activity"/>
    <property type="evidence" value="ECO:0007669"/>
    <property type="project" value="UniProtKB-EC"/>
</dbReference>
<keyword evidence="4" id="KW-0285">Flavoprotein</keyword>
<proteinExistence type="inferred from homology"/>
<dbReference type="GO" id="GO:0019478">
    <property type="term" value="P:D-amino acid catabolic process"/>
    <property type="evidence" value="ECO:0007669"/>
    <property type="project" value="TreeGrafter"/>
</dbReference>
<keyword evidence="15" id="KW-1185">Reference proteome</keyword>
<evidence type="ECO:0000313" key="15">
    <source>
        <dbReference type="Proteomes" id="UP001335648"/>
    </source>
</evidence>
<evidence type="ECO:0000256" key="11">
    <source>
        <dbReference type="ARBA" id="ARBA00049882"/>
    </source>
</evidence>
<keyword evidence="5" id="KW-0274">FAD</keyword>
<dbReference type="PANTHER" id="PTHR11530:SF11">
    <property type="entry name" value="D-ASPARTATE OXIDASE"/>
    <property type="match status" value="1"/>
</dbReference>
<dbReference type="EC" id="1.4.3.1" evidence="7"/>
<evidence type="ECO:0000313" key="14">
    <source>
        <dbReference type="EMBL" id="KAK5887012.1"/>
    </source>
</evidence>
<evidence type="ECO:0000259" key="13">
    <source>
        <dbReference type="Pfam" id="PF01266"/>
    </source>
</evidence>
<dbReference type="PANTHER" id="PTHR11530">
    <property type="entry name" value="D-AMINO ACID OXIDASE"/>
    <property type="match status" value="1"/>
</dbReference>
<comment type="function">
    <text evidence="9">Selectively catalyzes the oxidative deamination of acidic amino acids. Suppresses the level of D-aspartate in the brain, an amino acid that can act as an agonist for glutamate receptors. Protects the organism from the toxicity of D-amino acids. May also function in the intestine.</text>
</comment>
<evidence type="ECO:0000256" key="9">
    <source>
        <dbReference type="ARBA" id="ARBA00046214"/>
    </source>
</evidence>
<comment type="subcellular location">
    <subcellularLocation>
        <location evidence="2">Peroxisome matrix</location>
    </subcellularLocation>
</comment>
<evidence type="ECO:0000256" key="10">
    <source>
        <dbReference type="ARBA" id="ARBA00047522"/>
    </source>
</evidence>
<gene>
    <name evidence="14" type="ORF">CesoFtcFv8_017989</name>
</gene>
<evidence type="ECO:0000256" key="5">
    <source>
        <dbReference type="ARBA" id="ARBA00022827"/>
    </source>
</evidence>
<comment type="similarity">
    <text evidence="3">Belongs to the DAMOX/DASOX family.</text>
</comment>
<evidence type="ECO:0000256" key="3">
    <source>
        <dbReference type="ARBA" id="ARBA00006730"/>
    </source>
</evidence>
<evidence type="ECO:0000256" key="2">
    <source>
        <dbReference type="ARBA" id="ARBA00004253"/>
    </source>
</evidence>
<comment type="caution">
    <text evidence="14">The sequence shown here is derived from an EMBL/GenBank/DDBJ whole genome shotgun (WGS) entry which is preliminary data.</text>
</comment>
<dbReference type="SUPFAM" id="SSF51971">
    <property type="entry name" value="Nucleotide-binding domain"/>
    <property type="match status" value="1"/>
</dbReference>
<evidence type="ECO:0000256" key="4">
    <source>
        <dbReference type="ARBA" id="ARBA00022630"/>
    </source>
</evidence>
<comment type="catalytic activity">
    <reaction evidence="10">
        <text>D-aspartate + O2 + H2O = oxaloacetate + H2O2 + NH4(+)</text>
        <dbReference type="Rhea" id="RHEA:12512"/>
        <dbReference type="ChEBI" id="CHEBI:15377"/>
        <dbReference type="ChEBI" id="CHEBI:15379"/>
        <dbReference type="ChEBI" id="CHEBI:16240"/>
        <dbReference type="ChEBI" id="CHEBI:16452"/>
        <dbReference type="ChEBI" id="CHEBI:28938"/>
        <dbReference type="ChEBI" id="CHEBI:29990"/>
        <dbReference type="EC" id="1.4.3.1"/>
    </reaction>
    <physiologicalReaction direction="left-to-right" evidence="10">
        <dbReference type="Rhea" id="RHEA:12513"/>
    </physiologicalReaction>
</comment>
<sequence length="390" mass="43168">MRGNYRESGDSDQISAQLIYKHGGWTQLMATCSSFTVRRETLPVRREQVDLNIRVMGGVRVVVVGAGVVGFSTAVCIAENLPHVSVTLLGEKFSPETTSDGAAGILFANHNPDVPVEQQRRWFKSSFDHLRLIAQSEDAPEAGVMLSSGWQIFRDVPEDKTPYWSDLVLGFRIMTEREMVRFPEHRFGQAFTTIKCECSRYLPWLEKRFRRAGGQVDQRRVDNLQDLSGSFDVIVNCSGLGSRSLAADVSVQPVRGQVLNMEAPWLQHFIRDGDGLTYIYPGMQGVTVGGTRQGGDWNLRVEDNDTRGILKRCSSLEPSLARARILSSWVGLRPGRRTPRVEVEREVEVKKGGRSVTVVHNYGHGGGRGDPRLGDGDGGAGAREEEPPGT</sequence>
<dbReference type="InterPro" id="IPR006076">
    <property type="entry name" value="FAD-dep_OxRdtase"/>
</dbReference>
<dbReference type="GO" id="GO:0006533">
    <property type="term" value="P:L-aspartate catabolic process"/>
    <property type="evidence" value="ECO:0007669"/>
    <property type="project" value="TreeGrafter"/>
</dbReference>
<evidence type="ECO:0000256" key="1">
    <source>
        <dbReference type="ARBA" id="ARBA00001974"/>
    </source>
</evidence>
<evidence type="ECO:0000256" key="7">
    <source>
        <dbReference type="ARBA" id="ARBA00044520"/>
    </source>
</evidence>
<evidence type="ECO:0000256" key="8">
    <source>
        <dbReference type="ARBA" id="ARBA00044541"/>
    </source>
</evidence>
<dbReference type="GO" id="GO:0071949">
    <property type="term" value="F:FAD binding"/>
    <property type="evidence" value="ECO:0007669"/>
    <property type="project" value="InterPro"/>
</dbReference>
<dbReference type="Gene3D" id="3.30.9.10">
    <property type="entry name" value="D-Amino Acid Oxidase, subunit A, domain 2"/>
    <property type="match status" value="1"/>
</dbReference>
<reference evidence="14 15" key="1">
    <citation type="journal article" date="2023" name="Mol. Biol. Evol.">
        <title>Genomics of Secondarily Temperate Adaptation in the Only Non-Antarctic Icefish.</title>
        <authorList>
            <person name="Rivera-Colon A.G."/>
            <person name="Rayamajhi N."/>
            <person name="Minhas B.F."/>
            <person name="Madrigal G."/>
            <person name="Bilyk K.T."/>
            <person name="Yoon V."/>
            <person name="Hune M."/>
            <person name="Gregory S."/>
            <person name="Cheng C.H.C."/>
            <person name="Catchen J.M."/>
        </authorList>
    </citation>
    <scope>NUCLEOTIDE SEQUENCE [LARGE SCALE GENOMIC DNA]</scope>
    <source>
        <strain evidence="14">JC2023a</strain>
    </source>
</reference>
<dbReference type="Proteomes" id="UP001335648">
    <property type="component" value="Unassembled WGS sequence"/>
</dbReference>
<accession>A0AAN8BLU8</accession>
<keyword evidence="6" id="KW-0560">Oxidoreductase</keyword>